<dbReference type="PANTHER" id="PTHR31131:SF6">
    <property type="entry name" value="CASTOR ACT DOMAIN-CONTAINING PROTEIN"/>
    <property type="match status" value="1"/>
</dbReference>
<dbReference type="GO" id="GO:0006520">
    <property type="term" value="P:amino acid metabolic process"/>
    <property type="evidence" value="ECO:0007669"/>
    <property type="project" value="UniProtKB-ARBA"/>
</dbReference>
<feature type="domain" description="CASTOR ACT" evidence="2">
    <location>
        <begin position="112"/>
        <end position="173"/>
    </location>
</feature>
<proteinExistence type="predicted"/>
<dbReference type="EMBL" id="NESQ01000244">
    <property type="protein sequence ID" value="PUU75204.1"/>
    <property type="molecule type" value="Genomic_DNA"/>
</dbReference>
<dbReference type="GO" id="GO:0046394">
    <property type="term" value="P:carboxylic acid biosynthetic process"/>
    <property type="evidence" value="ECO:0007669"/>
    <property type="project" value="UniProtKB-ARBA"/>
</dbReference>
<evidence type="ECO:0000256" key="1">
    <source>
        <dbReference type="SAM" id="MobiDB-lite"/>
    </source>
</evidence>
<dbReference type="Proteomes" id="UP000244722">
    <property type="component" value="Unassembled WGS sequence"/>
</dbReference>
<evidence type="ECO:0000313" key="3">
    <source>
        <dbReference type="EMBL" id="PUU75204.1"/>
    </source>
</evidence>
<dbReference type="OrthoDB" id="58529at2759"/>
<dbReference type="InterPro" id="IPR027795">
    <property type="entry name" value="CASTOR_ACT_dom"/>
</dbReference>
<dbReference type="AlphaFoldDB" id="A0A2T6ZIG8"/>
<dbReference type="STRING" id="42251.A0A2T6ZIG8"/>
<dbReference type="InterPro" id="IPR051719">
    <property type="entry name" value="CASTOR_mTORC1"/>
</dbReference>
<comment type="caution">
    <text evidence="3">The sequence shown here is derived from an EMBL/GenBank/DDBJ whole genome shotgun (WGS) entry which is preliminary data.</text>
</comment>
<name>A0A2T6ZIG8_TUBBO</name>
<keyword evidence="4" id="KW-1185">Reference proteome</keyword>
<reference evidence="3 4" key="1">
    <citation type="submission" date="2017-04" db="EMBL/GenBank/DDBJ databases">
        <title>Draft genome sequence of Tuber borchii Vittad., a whitish edible truffle.</title>
        <authorList>
            <consortium name="DOE Joint Genome Institute"/>
            <person name="Murat C."/>
            <person name="Kuo A."/>
            <person name="Barry K.W."/>
            <person name="Clum A."/>
            <person name="Dockter R.B."/>
            <person name="Fauchery L."/>
            <person name="Iotti M."/>
            <person name="Kohler A."/>
            <person name="Labutti K."/>
            <person name="Lindquist E.A."/>
            <person name="Lipzen A."/>
            <person name="Ohm R.A."/>
            <person name="Wang M."/>
            <person name="Grigoriev I.V."/>
            <person name="Zambonelli A."/>
            <person name="Martin F.M."/>
        </authorList>
    </citation>
    <scope>NUCLEOTIDE SEQUENCE [LARGE SCALE GENOMIC DNA]</scope>
    <source>
        <strain evidence="3 4">Tbo3840</strain>
    </source>
</reference>
<sequence length="380" mass="41154">MTYMSSSVQFLECRLSLIHIPLHLYPHFVQAILSLILPSISPSSEDRKAWDEDFVPDYYSAGRPSSSIENFVNVSVTPVECSVVCSTEQVENLFVPIIQTLSSSHREEVKISEDEFVAIQVDGEGLDAGQRVLDLTSPLALAGVPIFFLTTYFSDYILVPLKNRSNVTKALQRRGFVFEKHLEAFVTSPSHHRNSSSTSSFSAAPPSPPPTTTVSELQIKTFETLRKQSVVPQVNKNTRLVLCAGRRSSNKGRGSDDRGLYLGLVKCLISKPQFLSVTLTDTEPASLLLEREMLSMFGSDDALLGSKEDVLIPILLDLRGLPVDSTGIVCGVAGKLVGGTAGGILDGTEAIEMSYLSTARAGTVIVAEDDLARAVAALGM</sequence>
<feature type="region of interest" description="Disordered" evidence="1">
    <location>
        <begin position="189"/>
        <end position="214"/>
    </location>
</feature>
<protein>
    <submittedName>
        <fullName evidence="3">ACT domain-domain-containing protein</fullName>
    </submittedName>
</protein>
<dbReference type="SUPFAM" id="SSF55021">
    <property type="entry name" value="ACT-like"/>
    <property type="match status" value="1"/>
</dbReference>
<dbReference type="Gene3D" id="3.30.2130.10">
    <property type="entry name" value="VC0802-like"/>
    <property type="match status" value="1"/>
</dbReference>
<evidence type="ECO:0000313" key="4">
    <source>
        <dbReference type="Proteomes" id="UP000244722"/>
    </source>
</evidence>
<evidence type="ECO:0000259" key="2">
    <source>
        <dbReference type="Pfam" id="PF13840"/>
    </source>
</evidence>
<organism evidence="3 4">
    <name type="scientific">Tuber borchii</name>
    <name type="common">White truffle</name>
    <dbReference type="NCBI Taxonomy" id="42251"/>
    <lineage>
        <taxon>Eukaryota</taxon>
        <taxon>Fungi</taxon>
        <taxon>Dikarya</taxon>
        <taxon>Ascomycota</taxon>
        <taxon>Pezizomycotina</taxon>
        <taxon>Pezizomycetes</taxon>
        <taxon>Pezizales</taxon>
        <taxon>Tuberaceae</taxon>
        <taxon>Tuber</taxon>
    </lineage>
</organism>
<accession>A0A2T6ZIG8</accession>
<feature type="compositionally biased region" description="Low complexity" evidence="1">
    <location>
        <begin position="195"/>
        <end position="204"/>
    </location>
</feature>
<dbReference type="InterPro" id="IPR045865">
    <property type="entry name" value="ACT-like_dom_sf"/>
</dbReference>
<dbReference type="Pfam" id="PF13840">
    <property type="entry name" value="ACT_7"/>
    <property type="match status" value="1"/>
</dbReference>
<dbReference type="PANTHER" id="PTHR31131">
    <property type="entry name" value="CHROMOSOME 1, WHOLE GENOME SHOTGUN SEQUENCE"/>
    <property type="match status" value="1"/>
</dbReference>
<gene>
    <name evidence="3" type="ORF">B9Z19DRAFT_995698</name>
</gene>